<dbReference type="STRING" id="34508.A0A4U8UPZ6"/>
<reference evidence="3 4" key="1">
    <citation type="journal article" date="2015" name="Genome Biol.">
        <title>Comparative genomics of Steinernema reveals deeply conserved gene regulatory networks.</title>
        <authorList>
            <person name="Dillman A.R."/>
            <person name="Macchietto M."/>
            <person name="Porter C.F."/>
            <person name="Rogers A."/>
            <person name="Williams B."/>
            <person name="Antoshechkin I."/>
            <person name="Lee M.M."/>
            <person name="Goodwin Z."/>
            <person name="Lu X."/>
            <person name="Lewis E.E."/>
            <person name="Goodrich-Blair H."/>
            <person name="Stock S.P."/>
            <person name="Adams B.J."/>
            <person name="Sternberg P.W."/>
            <person name="Mortazavi A."/>
        </authorList>
    </citation>
    <scope>NUCLEOTIDE SEQUENCE [LARGE SCALE GENOMIC DNA]</scope>
    <source>
        <strain evidence="3 4">ALL</strain>
    </source>
</reference>
<keyword evidence="2" id="KW-0812">Transmembrane</keyword>
<proteinExistence type="predicted"/>
<keyword evidence="2" id="KW-1133">Transmembrane helix</keyword>
<organism evidence="3 4">
    <name type="scientific">Steinernema carpocapsae</name>
    <name type="common">Entomopathogenic nematode</name>
    <dbReference type="NCBI Taxonomy" id="34508"/>
    <lineage>
        <taxon>Eukaryota</taxon>
        <taxon>Metazoa</taxon>
        <taxon>Ecdysozoa</taxon>
        <taxon>Nematoda</taxon>
        <taxon>Chromadorea</taxon>
        <taxon>Rhabditida</taxon>
        <taxon>Tylenchina</taxon>
        <taxon>Panagrolaimomorpha</taxon>
        <taxon>Strongyloidoidea</taxon>
        <taxon>Steinernematidae</taxon>
        <taxon>Steinernema</taxon>
    </lineage>
</organism>
<evidence type="ECO:0000313" key="4">
    <source>
        <dbReference type="Proteomes" id="UP000298663"/>
    </source>
</evidence>
<gene>
    <name evidence="3" type="ORF">L596_001330</name>
</gene>
<feature type="transmembrane region" description="Helical" evidence="2">
    <location>
        <begin position="55"/>
        <end position="79"/>
    </location>
</feature>
<dbReference type="Proteomes" id="UP000298663">
    <property type="component" value="Unassembled WGS sequence"/>
</dbReference>
<keyword evidence="4" id="KW-1185">Reference proteome</keyword>
<feature type="transmembrane region" description="Helical" evidence="2">
    <location>
        <begin position="127"/>
        <end position="146"/>
    </location>
</feature>
<feature type="compositionally biased region" description="Polar residues" evidence="1">
    <location>
        <begin position="247"/>
        <end position="258"/>
    </location>
</feature>
<dbReference type="EMBL" id="AZBU02000001">
    <property type="protein sequence ID" value="TMS33608.1"/>
    <property type="molecule type" value="Genomic_DNA"/>
</dbReference>
<keyword evidence="2" id="KW-0472">Membrane</keyword>
<feature type="region of interest" description="Disordered" evidence="1">
    <location>
        <begin position="245"/>
        <end position="269"/>
    </location>
</feature>
<evidence type="ECO:0000256" key="2">
    <source>
        <dbReference type="SAM" id="Phobius"/>
    </source>
</evidence>
<protein>
    <submittedName>
        <fullName evidence="3">Uncharacterized protein</fullName>
    </submittedName>
</protein>
<evidence type="ECO:0000256" key="1">
    <source>
        <dbReference type="SAM" id="MobiDB-lite"/>
    </source>
</evidence>
<feature type="compositionally biased region" description="Acidic residues" evidence="1">
    <location>
        <begin position="341"/>
        <end position="351"/>
    </location>
</feature>
<comment type="caution">
    <text evidence="3">The sequence shown here is derived from an EMBL/GenBank/DDBJ whole genome shotgun (WGS) entry which is preliminary data.</text>
</comment>
<feature type="region of interest" description="Disordered" evidence="1">
    <location>
        <begin position="326"/>
        <end position="351"/>
    </location>
</feature>
<name>A0A4U8UPZ6_STECR</name>
<sequence>MMPFFWIKEGIPATPSWALVVCAIEVCFGLICLLFNLIHFCIYLPGYKGKGSPGFVLFCTLVELCVFYSFKVLFVIGIMERRAKLIRTQLFFQYTTCVFLLINAAFTLAADFGGYNEEQVYAKKDPGLIRFIAFLSLAFVFIQLFLRLMTVPVFNFMNDSRKFRKALHNSQWRYRKRVYFTYCSIMHENEEERRRQSRAAGKNSVDQSYQSAEENSSSESNRFKKPSIDAGKSLSSAMSLSVNSASRKSSVATITKQTLKFPRPPHRLKTEFRTPRGLKVTAEREPLTTWRSDGGVNQRVKPTRGGGMQIQIHIDKKTVRKLLNLEKNKAGLAQPSRSTDNTDEAEEEPEK</sequence>
<reference evidence="3 4" key="2">
    <citation type="journal article" date="2019" name="G3 (Bethesda)">
        <title>Hybrid Assembly of the Genome of the Entomopathogenic Nematode Steinernema carpocapsae Identifies the X-Chromosome.</title>
        <authorList>
            <person name="Serra L."/>
            <person name="Macchietto M."/>
            <person name="Macias-Munoz A."/>
            <person name="McGill C.J."/>
            <person name="Rodriguez I.M."/>
            <person name="Rodriguez B."/>
            <person name="Murad R."/>
            <person name="Mortazavi A."/>
        </authorList>
    </citation>
    <scope>NUCLEOTIDE SEQUENCE [LARGE SCALE GENOMIC DNA]</scope>
    <source>
        <strain evidence="3 4">ALL</strain>
    </source>
</reference>
<feature type="transmembrane region" description="Helical" evidence="2">
    <location>
        <begin position="16"/>
        <end position="43"/>
    </location>
</feature>
<feature type="region of interest" description="Disordered" evidence="1">
    <location>
        <begin position="194"/>
        <end position="229"/>
    </location>
</feature>
<feature type="transmembrane region" description="Helical" evidence="2">
    <location>
        <begin position="91"/>
        <end position="115"/>
    </location>
</feature>
<dbReference type="AlphaFoldDB" id="A0A4U8UPZ6"/>
<feature type="compositionally biased region" description="Low complexity" evidence="1">
    <location>
        <begin position="211"/>
        <end position="220"/>
    </location>
</feature>
<accession>A0A4U8UPZ6</accession>
<dbReference type="OrthoDB" id="5814630at2759"/>
<evidence type="ECO:0000313" key="3">
    <source>
        <dbReference type="EMBL" id="TMS33608.1"/>
    </source>
</evidence>